<protein>
    <submittedName>
        <fullName evidence="2">Putative secreted protein</fullName>
    </submittedName>
</protein>
<dbReference type="AlphaFoldDB" id="A0A6B0UDZ8"/>
<evidence type="ECO:0000313" key="2">
    <source>
        <dbReference type="EMBL" id="MXU84593.1"/>
    </source>
</evidence>
<name>A0A6B0UDZ8_IXORI</name>
<reference evidence="2" key="1">
    <citation type="submission" date="2019-12" db="EMBL/GenBank/DDBJ databases">
        <title>An insight into the sialome of adult female Ixodes ricinus ticks feeding for 6 days.</title>
        <authorList>
            <person name="Perner J."/>
            <person name="Ribeiro J.M.C."/>
        </authorList>
    </citation>
    <scope>NUCLEOTIDE SEQUENCE</scope>
    <source>
        <strain evidence="2">Semi-engorged</strain>
        <tissue evidence="2">Salivary glands</tissue>
    </source>
</reference>
<feature type="region of interest" description="Disordered" evidence="1">
    <location>
        <begin position="28"/>
        <end position="81"/>
    </location>
</feature>
<organism evidence="2">
    <name type="scientific">Ixodes ricinus</name>
    <name type="common">Common tick</name>
    <name type="synonym">Acarus ricinus</name>
    <dbReference type="NCBI Taxonomy" id="34613"/>
    <lineage>
        <taxon>Eukaryota</taxon>
        <taxon>Metazoa</taxon>
        <taxon>Ecdysozoa</taxon>
        <taxon>Arthropoda</taxon>
        <taxon>Chelicerata</taxon>
        <taxon>Arachnida</taxon>
        <taxon>Acari</taxon>
        <taxon>Parasitiformes</taxon>
        <taxon>Ixodida</taxon>
        <taxon>Ixodoidea</taxon>
        <taxon>Ixodidae</taxon>
        <taxon>Ixodinae</taxon>
        <taxon>Ixodes</taxon>
    </lineage>
</organism>
<proteinExistence type="predicted"/>
<evidence type="ECO:0000256" key="1">
    <source>
        <dbReference type="SAM" id="MobiDB-lite"/>
    </source>
</evidence>
<sequence length="81" mass="9166">MRRRPRIAWRWGTRPCLRLGSGTCCSVSTGAPTGRLSRATEAPPGWRSAPRCWHLPSGNRKRRRSGREQRAEESLSEGHRA</sequence>
<feature type="compositionally biased region" description="Basic and acidic residues" evidence="1">
    <location>
        <begin position="66"/>
        <end position="81"/>
    </location>
</feature>
<dbReference type="EMBL" id="GIFC01002510">
    <property type="protein sequence ID" value="MXU84593.1"/>
    <property type="molecule type" value="Transcribed_RNA"/>
</dbReference>
<accession>A0A6B0UDZ8</accession>